<comment type="function">
    <text evidence="23">The processed protein kinase Xa21 chain released by protein cleavage after X.oryzae pv. oryzae protein Ax21 detection translocates into the nucleus where it can bind and regulate WRKY62, a transcription factor. Confers resistance to the bacterial pathogen X.oryzae pv. oryzae (Xoo).</text>
</comment>
<reference evidence="29" key="1">
    <citation type="submission" date="2015-07" db="EMBL/GenBank/DDBJ databases">
        <title>Transcriptome Assembly of Anthurium amnicola.</title>
        <authorList>
            <person name="Suzuki J."/>
        </authorList>
    </citation>
    <scope>NUCLEOTIDE SEQUENCE</scope>
</reference>
<evidence type="ECO:0000256" key="13">
    <source>
        <dbReference type="ARBA" id="ARBA00022741"/>
    </source>
</evidence>
<evidence type="ECO:0000256" key="4">
    <source>
        <dbReference type="ARBA" id="ARBA00012513"/>
    </source>
</evidence>
<evidence type="ECO:0000259" key="28">
    <source>
        <dbReference type="PROSITE" id="PS50011"/>
    </source>
</evidence>
<dbReference type="PANTHER" id="PTHR48005:SF88">
    <property type="entry name" value="PROTEIN KINASE DOMAIN-CONTAINING PROTEIN"/>
    <property type="match status" value="1"/>
</dbReference>
<evidence type="ECO:0000256" key="3">
    <source>
        <dbReference type="ARBA" id="ARBA00008684"/>
    </source>
</evidence>
<evidence type="ECO:0000256" key="24">
    <source>
        <dbReference type="ARBA" id="ARBA00072040"/>
    </source>
</evidence>
<dbReference type="PROSITE" id="PS00107">
    <property type="entry name" value="PROTEIN_KINASE_ATP"/>
    <property type="match status" value="1"/>
</dbReference>
<keyword evidence="7" id="KW-0597">Phosphoprotein</keyword>
<evidence type="ECO:0000256" key="21">
    <source>
        <dbReference type="ARBA" id="ARBA00048679"/>
    </source>
</evidence>
<dbReference type="FunFam" id="3.80.10.10:FF:001158">
    <property type="entry name" value="Leucine-rich repeat protein kinase family protein"/>
    <property type="match status" value="1"/>
</dbReference>
<dbReference type="PROSITE" id="PS00108">
    <property type="entry name" value="PROTEIN_KINASE_ST"/>
    <property type="match status" value="1"/>
</dbReference>
<keyword evidence="15 25" id="KW-0067">ATP-binding</keyword>
<evidence type="ECO:0000256" key="5">
    <source>
        <dbReference type="ARBA" id="ARBA00022475"/>
    </source>
</evidence>
<comment type="catalytic activity">
    <reaction evidence="21">
        <text>L-seryl-[protein] + ATP = O-phospho-L-seryl-[protein] + ADP + H(+)</text>
        <dbReference type="Rhea" id="RHEA:17989"/>
        <dbReference type="Rhea" id="RHEA-COMP:9863"/>
        <dbReference type="Rhea" id="RHEA-COMP:11604"/>
        <dbReference type="ChEBI" id="CHEBI:15378"/>
        <dbReference type="ChEBI" id="CHEBI:29999"/>
        <dbReference type="ChEBI" id="CHEBI:30616"/>
        <dbReference type="ChEBI" id="CHEBI:83421"/>
        <dbReference type="ChEBI" id="CHEBI:456216"/>
        <dbReference type="EC" id="2.7.11.1"/>
    </reaction>
</comment>
<comment type="catalytic activity">
    <reaction evidence="20">
        <text>L-threonyl-[protein] + ATP = O-phospho-L-threonyl-[protein] + ADP + H(+)</text>
        <dbReference type="Rhea" id="RHEA:46608"/>
        <dbReference type="Rhea" id="RHEA-COMP:11060"/>
        <dbReference type="Rhea" id="RHEA-COMP:11605"/>
        <dbReference type="ChEBI" id="CHEBI:15378"/>
        <dbReference type="ChEBI" id="CHEBI:30013"/>
        <dbReference type="ChEBI" id="CHEBI:30616"/>
        <dbReference type="ChEBI" id="CHEBI:61977"/>
        <dbReference type="ChEBI" id="CHEBI:456216"/>
        <dbReference type="EC" id="2.7.11.1"/>
    </reaction>
</comment>
<dbReference type="InterPro" id="IPR051420">
    <property type="entry name" value="Ser_Thr_Kinases_DiverseReg"/>
</dbReference>
<sequence>AGPAPSLLLGLHRPLMEIISWPLVRLLLVLSSFGIHVPSSSSQPTSSSVTSSLGNPGDRMALLAFKSSLATIPPGALASWNQTVHLCQWRGVVCGARRHPERVTELQLRSLGLSSPIPTAVANLSFLRRLDLSNNSFYGFIPEQLGRLSQLRYVNMSRNSLTGLIPASLGRCSSLQYISLRNNMLVGAIPTSLGNLSSLQVLSLLTNRLGGHVPSQLGNLSSLQHLYLNNNSFTGAIPSSLAALSSLEELDLSMNRLEGGIPPALGDLRTLTFLGLSNNSLSGAIPPSLSNLTSLQYLYLSYNKLTGSIPPSLGGLSSLIVLEVAVNNLTGAIPASLGNLTSLVGVSFTINSLVGALPHALGDLTSLIFFAAELNRLTGTIPASFYNLSSLVTFALGGNQLHGTLPSDIGFSLPNLQFLSLYNNRFHGPIPSSILNASALSEIDLSDNRFSGVVPSRLGELKGLTTLLLSNNQLEARDDEDWSFLTSLTNCTWLEELSLGYNNLGGVLPHAISNLSIELKWLKLHHNRISGSIPEGIGSLTGLTLFYASDNLLEGTIPPTIGKLQTLGSLYLHVNRLSGQIPASMSNLTQLYELYLGGNKLRGPIPPGLGNLHTLGELDLSHNELSGVIPKELVSISSLSILLNLSHNSLMGFLPTEVGHLRSLNSMDVSENKLFGEIPSTIGSCELLRTLHIQGNAFQGVIPQSFSRLRGLESLDLSRNNLSGKIPTFLGNFEHLNYLNLSFNDFNGEVPKVGIFQNASAVSVVGNNKLCGGISELHLPACTPVESRGRNRKVLLTSIIAVSGAITCLLLLVLYFMFTRHSRRKSPLPIAAPNELSIRTTYSELFKATGGFSPENLIGFGSFGSVYKANMEPVDPNGKLVAVKVINLQQKGGSKSFMAECEALKSIRHRNLLRIMTSCSSIDFNGNEFKALVFEFMPNGSLEQWLHPLDHENHDKLLNLARRLNIAVDVSSALAYLHHHSYKPIVHCDLKPSNVLLDDEMVAHVSDFGLARFLTKDDDKTPSSSLALRGSIGYVAPEYGMGCNASMEGDVFSYGVLLLEMITGRRPTDASFADNLTLHKYVEMVFPDHIVDIVDPSLLIEDDGNDVDRRLTCLVSMARLGLMCSKASPNERMGMEAVTKEMTTIRDAFLRAGDGRMLNSNLGERDASSLGSHECH</sequence>
<evidence type="ECO:0000256" key="25">
    <source>
        <dbReference type="PROSITE-ProRule" id="PRU10141"/>
    </source>
</evidence>
<dbReference type="SUPFAM" id="SSF52058">
    <property type="entry name" value="L domain-like"/>
    <property type="match status" value="1"/>
</dbReference>
<dbReference type="Pfam" id="PF07714">
    <property type="entry name" value="PK_Tyr_Ser-Thr"/>
    <property type="match status" value="1"/>
</dbReference>
<evidence type="ECO:0000256" key="20">
    <source>
        <dbReference type="ARBA" id="ARBA00047899"/>
    </source>
</evidence>
<dbReference type="Gene3D" id="3.30.200.20">
    <property type="entry name" value="Phosphorylase Kinase, domain 1"/>
    <property type="match status" value="1"/>
</dbReference>
<keyword evidence="8" id="KW-0433">Leucine-rich repeat</keyword>
<evidence type="ECO:0000256" key="19">
    <source>
        <dbReference type="ARBA" id="ARBA00023180"/>
    </source>
</evidence>
<dbReference type="Gene3D" id="1.10.510.10">
    <property type="entry name" value="Transferase(Phosphotransferase) domain 1"/>
    <property type="match status" value="1"/>
</dbReference>
<keyword evidence="11 27" id="KW-0732">Signal</keyword>
<evidence type="ECO:0000256" key="27">
    <source>
        <dbReference type="SAM" id="SignalP"/>
    </source>
</evidence>
<keyword evidence="12" id="KW-0677">Repeat</keyword>
<dbReference type="SMART" id="SM00365">
    <property type="entry name" value="LRR_SD22"/>
    <property type="match status" value="6"/>
</dbReference>
<dbReference type="Pfam" id="PF08263">
    <property type="entry name" value="LRRNT_2"/>
    <property type="match status" value="1"/>
</dbReference>
<dbReference type="SUPFAM" id="SSF52047">
    <property type="entry name" value="RNI-like"/>
    <property type="match status" value="1"/>
</dbReference>
<evidence type="ECO:0000256" key="17">
    <source>
        <dbReference type="ARBA" id="ARBA00023136"/>
    </source>
</evidence>
<keyword evidence="14 29" id="KW-0418">Kinase</keyword>
<dbReference type="GO" id="GO:0005524">
    <property type="term" value="F:ATP binding"/>
    <property type="evidence" value="ECO:0007669"/>
    <property type="project" value="UniProtKB-UniRule"/>
</dbReference>
<dbReference type="GO" id="GO:0005789">
    <property type="term" value="C:endoplasmic reticulum membrane"/>
    <property type="evidence" value="ECO:0007669"/>
    <property type="project" value="UniProtKB-SubCell"/>
</dbReference>
<evidence type="ECO:0000256" key="10">
    <source>
        <dbReference type="ARBA" id="ARBA00022692"/>
    </source>
</evidence>
<dbReference type="FunFam" id="1.10.510.10:FF:000358">
    <property type="entry name" value="Putative leucine-rich repeat receptor-like serine/threonine-protein kinase"/>
    <property type="match status" value="1"/>
</dbReference>
<comment type="similarity">
    <text evidence="3">Belongs to the protein kinase superfamily. Ser/Thr protein kinase family.</text>
</comment>
<evidence type="ECO:0000256" key="18">
    <source>
        <dbReference type="ARBA" id="ARBA00023170"/>
    </source>
</evidence>
<protein>
    <recommendedName>
        <fullName evidence="24">Receptor kinase-like protein Xa21</fullName>
        <ecNumber evidence="4">2.7.11.1</ecNumber>
    </recommendedName>
</protein>
<evidence type="ECO:0000256" key="7">
    <source>
        <dbReference type="ARBA" id="ARBA00022553"/>
    </source>
</evidence>
<dbReference type="Gene3D" id="3.80.10.10">
    <property type="entry name" value="Ribonuclease Inhibitor"/>
    <property type="match status" value="5"/>
</dbReference>
<dbReference type="InterPro" id="IPR001611">
    <property type="entry name" value="Leu-rich_rpt"/>
</dbReference>
<evidence type="ECO:0000256" key="15">
    <source>
        <dbReference type="ARBA" id="ARBA00022840"/>
    </source>
</evidence>
<evidence type="ECO:0000256" key="14">
    <source>
        <dbReference type="ARBA" id="ARBA00022777"/>
    </source>
</evidence>
<dbReference type="Pfam" id="PF13855">
    <property type="entry name" value="LRR_8"/>
    <property type="match status" value="4"/>
</dbReference>
<evidence type="ECO:0000256" key="23">
    <source>
        <dbReference type="ARBA" id="ARBA00056628"/>
    </source>
</evidence>
<feature type="chain" id="PRO_5008900317" description="Receptor kinase-like protein Xa21" evidence="27">
    <location>
        <begin position="43"/>
        <end position="1176"/>
    </location>
</feature>
<dbReference type="InterPro" id="IPR013210">
    <property type="entry name" value="LRR_N_plant-typ"/>
</dbReference>
<keyword evidence="18 29" id="KW-0675">Receptor</keyword>
<dbReference type="PROSITE" id="PS50011">
    <property type="entry name" value="PROTEIN_KINASE_DOM"/>
    <property type="match status" value="1"/>
</dbReference>
<evidence type="ECO:0000256" key="11">
    <source>
        <dbReference type="ARBA" id="ARBA00022729"/>
    </source>
</evidence>
<dbReference type="SMART" id="SM00369">
    <property type="entry name" value="LRR_TYP"/>
    <property type="match status" value="12"/>
</dbReference>
<dbReference type="SUPFAM" id="SSF56112">
    <property type="entry name" value="Protein kinase-like (PK-like)"/>
    <property type="match status" value="1"/>
</dbReference>
<evidence type="ECO:0000256" key="22">
    <source>
        <dbReference type="ARBA" id="ARBA00054320"/>
    </source>
</evidence>
<keyword evidence="5" id="KW-1003">Cell membrane</keyword>
<evidence type="ECO:0000256" key="16">
    <source>
        <dbReference type="ARBA" id="ARBA00022989"/>
    </source>
</evidence>
<evidence type="ECO:0000256" key="8">
    <source>
        <dbReference type="ARBA" id="ARBA00022614"/>
    </source>
</evidence>
<keyword evidence="9" id="KW-0808">Transferase</keyword>
<organism evidence="29">
    <name type="scientific">Anthurium amnicola</name>
    <dbReference type="NCBI Taxonomy" id="1678845"/>
    <lineage>
        <taxon>Eukaryota</taxon>
        <taxon>Viridiplantae</taxon>
        <taxon>Streptophyta</taxon>
        <taxon>Embryophyta</taxon>
        <taxon>Tracheophyta</taxon>
        <taxon>Spermatophyta</taxon>
        <taxon>Magnoliopsida</taxon>
        <taxon>Liliopsida</taxon>
        <taxon>Araceae</taxon>
        <taxon>Pothoideae</taxon>
        <taxon>Potheae</taxon>
        <taxon>Anthurium</taxon>
    </lineage>
</organism>
<dbReference type="FunFam" id="3.30.200.20:FF:000432">
    <property type="entry name" value="LRR receptor-like serine/threonine-protein kinase EFR"/>
    <property type="match status" value="1"/>
</dbReference>
<dbReference type="Pfam" id="PF00560">
    <property type="entry name" value="LRR_1"/>
    <property type="match status" value="6"/>
</dbReference>
<feature type="binding site" evidence="25">
    <location>
        <position position="884"/>
    </location>
    <ligand>
        <name>ATP</name>
        <dbReference type="ChEBI" id="CHEBI:30616"/>
    </ligand>
</feature>
<dbReference type="InterPro" id="IPR017441">
    <property type="entry name" value="Protein_kinase_ATP_BS"/>
</dbReference>
<dbReference type="PANTHER" id="PTHR48005">
    <property type="entry name" value="LEUCINE RICH REPEAT KINASE 2"/>
    <property type="match status" value="1"/>
</dbReference>
<keyword evidence="10 26" id="KW-0812">Transmembrane</keyword>
<dbReference type="PRINTS" id="PR00019">
    <property type="entry name" value="LEURICHRPT"/>
</dbReference>
<dbReference type="FunFam" id="3.80.10.10:FF:000275">
    <property type="entry name" value="Leucine-rich repeat receptor-like protein kinase"/>
    <property type="match status" value="1"/>
</dbReference>
<dbReference type="EC" id="2.7.11.1" evidence="4"/>
<accession>A0A1D1YM22</accession>
<dbReference type="InterPro" id="IPR003591">
    <property type="entry name" value="Leu-rich_rpt_typical-subtyp"/>
</dbReference>
<name>A0A1D1YM22_9ARAE</name>
<dbReference type="InterPro" id="IPR008271">
    <property type="entry name" value="Ser/Thr_kinase_AS"/>
</dbReference>
<dbReference type="InterPro" id="IPR000719">
    <property type="entry name" value="Prot_kinase_dom"/>
</dbReference>
<evidence type="ECO:0000256" key="12">
    <source>
        <dbReference type="ARBA" id="ARBA00022737"/>
    </source>
</evidence>
<dbReference type="AlphaFoldDB" id="A0A1D1YM22"/>
<dbReference type="GO" id="GO:0004674">
    <property type="term" value="F:protein serine/threonine kinase activity"/>
    <property type="evidence" value="ECO:0007669"/>
    <property type="project" value="UniProtKB-KW"/>
</dbReference>
<keyword evidence="17 26" id="KW-0472">Membrane</keyword>
<proteinExistence type="inferred from homology"/>
<dbReference type="EMBL" id="GDJX01012254">
    <property type="protein sequence ID" value="JAT55682.1"/>
    <property type="molecule type" value="Transcribed_RNA"/>
</dbReference>
<feature type="transmembrane region" description="Helical" evidence="26">
    <location>
        <begin position="794"/>
        <end position="818"/>
    </location>
</feature>
<feature type="signal peptide" evidence="27">
    <location>
        <begin position="1"/>
        <end position="42"/>
    </location>
</feature>
<keyword evidence="13 25" id="KW-0547">Nucleotide-binding</keyword>
<feature type="non-terminal residue" evidence="29">
    <location>
        <position position="1"/>
    </location>
</feature>
<keyword evidence="6" id="KW-0723">Serine/threonine-protein kinase</keyword>
<dbReference type="InterPro" id="IPR032675">
    <property type="entry name" value="LRR_dom_sf"/>
</dbReference>
<evidence type="ECO:0000256" key="1">
    <source>
        <dbReference type="ARBA" id="ARBA00004251"/>
    </source>
</evidence>
<evidence type="ECO:0000256" key="2">
    <source>
        <dbReference type="ARBA" id="ARBA00004389"/>
    </source>
</evidence>
<keyword evidence="19" id="KW-0325">Glycoprotein</keyword>
<comment type="subcellular location">
    <subcellularLocation>
        <location evidence="1">Cell membrane</location>
        <topology evidence="1">Single-pass type I membrane protein</topology>
    </subcellularLocation>
    <subcellularLocation>
        <location evidence="2">Endoplasmic reticulum membrane</location>
        <topology evidence="2">Single-pass membrane protein</topology>
    </subcellularLocation>
</comment>
<dbReference type="InterPro" id="IPR001245">
    <property type="entry name" value="Ser-Thr/Tyr_kinase_cat_dom"/>
</dbReference>
<dbReference type="GO" id="GO:0005886">
    <property type="term" value="C:plasma membrane"/>
    <property type="evidence" value="ECO:0007669"/>
    <property type="project" value="UniProtKB-SubCell"/>
</dbReference>
<comment type="function">
    <text evidence="22">Receptor kinase that detects X.oryzae pv. oryzae protein Ax21 to promote innate immunity. Following X.oryzae pv. oryzae protein Ax21 detection, undergoes cleavage, releasing the processed protein kinase Xa21 chain.</text>
</comment>
<gene>
    <name evidence="29" type="primary">At3g47570_23</name>
    <name evidence="29" type="ORF">g.118016</name>
</gene>
<dbReference type="InterPro" id="IPR011009">
    <property type="entry name" value="Kinase-like_dom_sf"/>
</dbReference>
<evidence type="ECO:0000256" key="6">
    <source>
        <dbReference type="ARBA" id="ARBA00022527"/>
    </source>
</evidence>
<dbReference type="SMART" id="SM00220">
    <property type="entry name" value="S_TKc"/>
    <property type="match status" value="1"/>
</dbReference>
<evidence type="ECO:0000313" key="29">
    <source>
        <dbReference type="EMBL" id="JAT55682.1"/>
    </source>
</evidence>
<dbReference type="FunFam" id="3.80.10.10:FF:000400">
    <property type="entry name" value="Nuclear pore complex protein NUP107"/>
    <property type="match status" value="1"/>
</dbReference>
<evidence type="ECO:0000256" key="26">
    <source>
        <dbReference type="SAM" id="Phobius"/>
    </source>
</evidence>
<keyword evidence="16 26" id="KW-1133">Transmembrane helix</keyword>
<feature type="domain" description="Protein kinase" evidence="28">
    <location>
        <begin position="852"/>
        <end position="1150"/>
    </location>
</feature>
<dbReference type="FunFam" id="3.80.10.10:FF:000288">
    <property type="entry name" value="LRR receptor-like serine/threonine-protein kinase EFR"/>
    <property type="match status" value="1"/>
</dbReference>
<evidence type="ECO:0000256" key="9">
    <source>
        <dbReference type="ARBA" id="ARBA00022679"/>
    </source>
</evidence>